<dbReference type="OrthoDB" id="273452at2759"/>
<dbReference type="EMBL" id="RWJN01000080">
    <property type="protein sequence ID" value="TCD67955.1"/>
    <property type="molecule type" value="Genomic_DNA"/>
</dbReference>
<dbReference type="PANTHER" id="PTHR12482">
    <property type="entry name" value="LIPASE ROG1-RELATED-RELATED"/>
    <property type="match status" value="1"/>
</dbReference>
<dbReference type="Proteomes" id="UP000292702">
    <property type="component" value="Unassembled WGS sequence"/>
</dbReference>
<dbReference type="PANTHER" id="PTHR12482:SF62">
    <property type="entry name" value="LIPASE ROG1-RELATED"/>
    <property type="match status" value="1"/>
</dbReference>
<evidence type="ECO:0000256" key="3">
    <source>
        <dbReference type="SAM" id="Phobius"/>
    </source>
</evidence>
<evidence type="ECO:0000256" key="2">
    <source>
        <dbReference type="SAM" id="MobiDB-lite"/>
    </source>
</evidence>
<dbReference type="InterPro" id="IPR007751">
    <property type="entry name" value="DUF676_lipase-like"/>
</dbReference>
<comment type="similarity">
    <text evidence="1">Belongs to the putative lipase ROG1 family.</text>
</comment>
<dbReference type="SUPFAM" id="SSF53474">
    <property type="entry name" value="alpha/beta-Hydrolases"/>
    <property type="match status" value="1"/>
</dbReference>
<feature type="region of interest" description="Disordered" evidence="2">
    <location>
        <begin position="351"/>
        <end position="389"/>
    </location>
</feature>
<evidence type="ECO:0000259" key="4">
    <source>
        <dbReference type="Pfam" id="PF05057"/>
    </source>
</evidence>
<reference evidence="5 6" key="1">
    <citation type="submission" date="2018-11" db="EMBL/GenBank/DDBJ databases">
        <title>Genome assembly of Steccherinum ochraceum LE-BIN_3174, the white-rot fungus of the Steccherinaceae family (The Residual Polyporoid clade, Polyporales, Basidiomycota).</title>
        <authorList>
            <person name="Fedorova T.V."/>
            <person name="Glazunova O.A."/>
            <person name="Landesman E.O."/>
            <person name="Moiseenko K.V."/>
            <person name="Psurtseva N.V."/>
            <person name="Savinova O.S."/>
            <person name="Shakhova N.V."/>
            <person name="Tyazhelova T.V."/>
            <person name="Vasina D.V."/>
        </authorList>
    </citation>
    <scope>NUCLEOTIDE SEQUENCE [LARGE SCALE GENOMIC DNA]</scope>
    <source>
        <strain evidence="5 6">LE-BIN_3174</strain>
    </source>
</reference>
<dbReference type="Pfam" id="PF05057">
    <property type="entry name" value="DUF676"/>
    <property type="match status" value="1"/>
</dbReference>
<name>A0A4R0RPA9_9APHY</name>
<keyword evidence="3" id="KW-0472">Membrane</keyword>
<sequence length="451" mass="49965">MTASKKVHLLVLIHGMWGNPTHLTEMFRIYNETIGPAADESRSGPDGEELHVIVPETNKDSATYDGIDWGGERVTEEIYEEVKKLAAEGKTVTRFSITGYSLGGLIGRYVVGILMQKDFFESVTPVNFSTVATPHLGQVLTKTFLSKTFAFFGPKLLSRTGKQLYAQDKWAGSGKPLLDNLADSGLVFYKALSSFQRVRFYANAINDVTVPYLTAAAATSDPFPGYSYSGLKIEINGKYAPIIESFTPPETPKPKPPGPRPFTKPWFRSLEPRLPPILQFKYPANLVIYVLLPVLVPVFFSMIMVRLSLEKRDSIARLKVLESDESYRERLVHVVGQLEKTIEDAAIDIMESPEPQSGSGSSQTLLHVGPASSSPPPEGSSKPTAPSPFLSPRQLQIAETLSRLPNLKKELAFIDQILNSHAVIVARDVQRFEHHRRGQGVLQHLADNFVM</sequence>
<evidence type="ECO:0000313" key="5">
    <source>
        <dbReference type="EMBL" id="TCD67955.1"/>
    </source>
</evidence>
<keyword evidence="6" id="KW-1185">Reference proteome</keyword>
<keyword evidence="3" id="KW-0812">Transmembrane</keyword>
<feature type="transmembrane region" description="Helical" evidence="3">
    <location>
        <begin position="286"/>
        <end position="309"/>
    </location>
</feature>
<accession>A0A4R0RPA9</accession>
<keyword evidence="3" id="KW-1133">Transmembrane helix</keyword>
<dbReference type="Gene3D" id="3.40.50.1820">
    <property type="entry name" value="alpha/beta hydrolase"/>
    <property type="match status" value="1"/>
</dbReference>
<comment type="caution">
    <text evidence="5">The sequence shown here is derived from an EMBL/GenBank/DDBJ whole genome shotgun (WGS) entry which is preliminary data.</text>
</comment>
<proteinExistence type="inferred from homology"/>
<dbReference type="InterPro" id="IPR029058">
    <property type="entry name" value="AB_hydrolase_fold"/>
</dbReference>
<dbReference type="AlphaFoldDB" id="A0A4R0RPA9"/>
<feature type="domain" description="DUF676" evidence="4">
    <location>
        <begin position="4"/>
        <end position="214"/>
    </location>
</feature>
<protein>
    <recommendedName>
        <fullName evidence="4">DUF676 domain-containing protein</fullName>
    </recommendedName>
</protein>
<dbReference type="STRING" id="92696.A0A4R0RPA9"/>
<feature type="compositionally biased region" description="Low complexity" evidence="2">
    <location>
        <begin position="352"/>
        <end position="363"/>
    </location>
</feature>
<evidence type="ECO:0000256" key="1">
    <source>
        <dbReference type="ARBA" id="ARBA00007920"/>
    </source>
</evidence>
<dbReference type="InterPro" id="IPR044294">
    <property type="entry name" value="Lipase-like"/>
</dbReference>
<evidence type="ECO:0000313" key="6">
    <source>
        <dbReference type="Proteomes" id="UP000292702"/>
    </source>
</evidence>
<gene>
    <name evidence="5" type="ORF">EIP91_011756</name>
</gene>
<organism evidence="5 6">
    <name type="scientific">Steccherinum ochraceum</name>
    <dbReference type="NCBI Taxonomy" id="92696"/>
    <lineage>
        <taxon>Eukaryota</taxon>
        <taxon>Fungi</taxon>
        <taxon>Dikarya</taxon>
        <taxon>Basidiomycota</taxon>
        <taxon>Agaricomycotina</taxon>
        <taxon>Agaricomycetes</taxon>
        <taxon>Polyporales</taxon>
        <taxon>Steccherinaceae</taxon>
        <taxon>Steccherinum</taxon>
    </lineage>
</organism>